<gene>
    <name evidence="1" type="ORF">GA0070618_0721</name>
</gene>
<dbReference type="CDD" id="cd00093">
    <property type="entry name" value="HTH_XRE"/>
    <property type="match status" value="1"/>
</dbReference>
<dbReference type="SUPFAM" id="SSF47413">
    <property type="entry name" value="lambda repressor-like DNA-binding domains"/>
    <property type="match status" value="1"/>
</dbReference>
<dbReference type="OrthoDB" id="3397450at2"/>
<evidence type="ECO:0008006" key="3">
    <source>
        <dbReference type="Google" id="ProtNLM"/>
    </source>
</evidence>
<dbReference type="InParanoid" id="A0A1C4UX60"/>
<dbReference type="InterPro" id="IPR001387">
    <property type="entry name" value="Cro/C1-type_HTH"/>
</dbReference>
<accession>A0A1C4UX60</accession>
<dbReference type="InterPro" id="IPR010982">
    <property type="entry name" value="Lambda_DNA-bd_dom_sf"/>
</dbReference>
<dbReference type="AlphaFoldDB" id="A0A1C4UX60"/>
<proteinExistence type="predicted"/>
<evidence type="ECO:0000313" key="2">
    <source>
        <dbReference type="Proteomes" id="UP000198253"/>
    </source>
</evidence>
<dbReference type="GO" id="GO:0003677">
    <property type="term" value="F:DNA binding"/>
    <property type="evidence" value="ECO:0007669"/>
    <property type="project" value="InterPro"/>
</dbReference>
<dbReference type="Proteomes" id="UP000198253">
    <property type="component" value="Chromosome I"/>
</dbReference>
<protein>
    <recommendedName>
        <fullName evidence="3">Helix-turn-helix protein</fullName>
    </recommendedName>
</protein>
<organism evidence="1 2">
    <name type="scientific">Micromonospora echinospora</name>
    <name type="common">Micromonospora purpurea</name>
    <dbReference type="NCBI Taxonomy" id="1877"/>
    <lineage>
        <taxon>Bacteria</taxon>
        <taxon>Bacillati</taxon>
        <taxon>Actinomycetota</taxon>
        <taxon>Actinomycetes</taxon>
        <taxon>Micromonosporales</taxon>
        <taxon>Micromonosporaceae</taxon>
        <taxon>Micromonospora</taxon>
    </lineage>
</organism>
<evidence type="ECO:0000313" key="1">
    <source>
        <dbReference type="EMBL" id="SCE76202.1"/>
    </source>
</evidence>
<dbReference type="EMBL" id="LT607413">
    <property type="protein sequence ID" value="SCE76202.1"/>
    <property type="molecule type" value="Genomic_DNA"/>
</dbReference>
<dbReference type="Gene3D" id="1.10.260.40">
    <property type="entry name" value="lambda repressor-like DNA-binding domains"/>
    <property type="match status" value="1"/>
</dbReference>
<reference evidence="2" key="1">
    <citation type="submission" date="2016-06" db="EMBL/GenBank/DDBJ databases">
        <authorList>
            <person name="Varghese N."/>
            <person name="Submissions Spin"/>
        </authorList>
    </citation>
    <scope>NUCLEOTIDE SEQUENCE [LARGE SCALE GENOMIC DNA]</scope>
    <source>
        <strain evidence="2">DSM 43816</strain>
    </source>
</reference>
<dbReference type="RefSeq" id="WP_143740482.1">
    <property type="nucleotide sequence ID" value="NZ_NGNT01000032.1"/>
</dbReference>
<name>A0A1C4UX60_MICEC</name>
<sequence>MEEPAAFGVQLMRLAEVRGIGVSALARRASVAHTEITSVLRGNEPEPSLLRRLAPALDLHPSDLFVVAGREVPDDLAPLDPAAASAVGWLAWELTYLPNAAPELHQLVRAMPQQPRPPGPPPYPRYPSGAGSLVLRLLHNRNLNWLGSAKYLFGIGRRDMLSASTIGMIGHGRKALTPDLLAGFAAFLDISPRDLSALTGIELTSAGRPVHPDAAEVAALIWNARRLTADQLRQLEDRAHAMRHERADVLEPHLRCSCPGHT</sequence>
<keyword evidence="2" id="KW-1185">Reference proteome</keyword>